<keyword evidence="2" id="KW-1185">Reference proteome</keyword>
<evidence type="ECO:0000313" key="2">
    <source>
        <dbReference type="Proteomes" id="UP001326199"/>
    </source>
</evidence>
<evidence type="ECO:0000313" key="1">
    <source>
        <dbReference type="EMBL" id="KAK4667623.1"/>
    </source>
</evidence>
<proteinExistence type="predicted"/>
<dbReference type="RefSeq" id="XP_062767589.1">
    <property type="nucleotide sequence ID" value="XM_062905831.1"/>
</dbReference>
<reference evidence="1 2" key="1">
    <citation type="journal article" date="2023" name="bioRxiv">
        <title>High-quality genome assemblies of four members of thePodospora anserinaspecies complex.</title>
        <authorList>
            <person name="Ament-Velasquez S.L."/>
            <person name="Vogan A.A."/>
            <person name="Wallerman O."/>
            <person name="Hartmann F."/>
            <person name="Gautier V."/>
            <person name="Silar P."/>
            <person name="Giraud T."/>
            <person name="Johannesson H."/>
        </authorList>
    </citation>
    <scope>NUCLEOTIDE SEQUENCE [LARGE SCALE GENOMIC DNA]</scope>
    <source>
        <strain evidence="1 2">CBS 411.78</strain>
    </source>
</reference>
<organism evidence="1 2">
    <name type="scientific">Podospora pseudopauciseta</name>
    <dbReference type="NCBI Taxonomy" id="2093780"/>
    <lineage>
        <taxon>Eukaryota</taxon>
        <taxon>Fungi</taxon>
        <taxon>Dikarya</taxon>
        <taxon>Ascomycota</taxon>
        <taxon>Pezizomycotina</taxon>
        <taxon>Sordariomycetes</taxon>
        <taxon>Sordariomycetidae</taxon>
        <taxon>Sordariales</taxon>
        <taxon>Podosporaceae</taxon>
        <taxon>Podospora</taxon>
    </lineage>
</organism>
<sequence length="30" mass="3267">MVIQGSTTFYVLIRGSLLSTLSIPSLLPMK</sequence>
<dbReference type="GeneID" id="87925903"/>
<gene>
    <name evidence="1" type="ORF">QC763_0059250</name>
</gene>
<comment type="caution">
    <text evidence="1">The sequence shown here is derived from an EMBL/GenBank/DDBJ whole genome shotgun (WGS) entry which is preliminary data.</text>
</comment>
<accession>A0ABR0HHR5</accession>
<dbReference type="EMBL" id="JAFFHB010000004">
    <property type="protein sequence ID" value="KAK4667623.1"/>
    <property type="molecule type" value="Genomic_DNA"/>
</dbReference>
<name>A0ABR0HHR5_9PEZI</name>
<dbReference type="Proteomes" id="UP001326199">
    <property type="component" value="Unassembled WGS sequence"/>
</dbReference>
<protein>
    <submittedName>
        <fullName evidence="1">Uncharacterized protein</fullName>
    </submittedName>
</protein>